<dbReference type="InParanoid" id="F2UBJ4"/>
<feature type="compositionally biased region" description="Basic residues" evidence="1">
    <location>
        <begin position="478"/>
        <end position="492"/>
    </location>
</feature>
<dbReference type="KEGG" id="sre:PTSG_05555"/>
<feature type="compositionally biased region" description="Polar residues" evidence="1">
    <location>
        <begin position="999"/>
        <end position="1017"/>
    </location>
</feature>
<dbReference type="AlphaFoldDB" id="F2UBJ4"/>
<feature type="compositionally biased region" description="Polar residues" evidence="1">
    <location>
        <begin position="905"/>
        <end position="916"/>
    </location>
</feature>
<evidence type="ECO:0000259" key="2">
    <source>
        <dbReference type="PROSITE" id="PS50011"/>
    </source>
</evidence>
<feature type="compositionally biased region" description="Gly residues" evidence="1">
    <location>
        <begin position="768"/>
        <end position="778"/>
    </location>
</feature>
<feature type="compositionally biased region" description="Low complexity" evidence="1">
    <location>
        <begin position="592"/>
        <end position="607"/>
    </location>
</feature>
<dbReference type="PANTHER" id="PTHR11909">
    <property type="entry name" value="CASEIN KINASE-RELATED"/>
    <property type="match status" value="1"/>
</dbReference>
<dbReference type="GO" id="GO:0005524">
    <property type="term" value="F:ATP binding"/>
    <property type="evidence" value="ECO:0007669"/>
    <property type="project" value="InterPro"/>
</dbReference>
<keyword evidence="3" id="KW-0808">Transferase</keyword>
<feature type="compositionally biased region" description="Low complexity" evidence="1">
    <location>
        <begin position="30"/>
        <end position="52"/>
    </location>
</feature>
<feature type="domain" description="Protein kinase" evidence="2">
    <location>
        <begin position="77"/>
        <end position="422"/>
    </location>
</feature>
<feature type="region of interest" description="Disordered" evidence="1">
    <location>
        <begin position="846"/>
        <end position="876"/>
    </location>
</feature>
<dbReference type="RefSeq" id="XP_004993423.1">
    <property type="nucleotide sequence ID" value="XM_004993366.1"/>
</dbReference>
<dbReference type="Pfam" id="PF00069">
    <property type="entry name" value="Pkinase"/>
    <property type="match status" value="1"/>
</dbReference>
<dbReference type="OrthoDB" id="5979581at2759"/>
<proteinExistence type="predicted"/>
<dbReference type="SMART" id="SM00220">
    <property type="entry name" value="S_TKc"/>
    <property type="match status" value="1"/>
</dbReference>
<dbReference type="InterPro" id="IPR011009">
    <property type="entry name" value="Kinase-like_dom_sf"/>
</dbReference>
<feature type="compositionally biased region" description="Basic residues" evidence="1">
    <location>
        <begin position="708"/>
        <end position="717"/>
    </location>
</feature>
<keyword evidence="4" id="KW-1185">Reference proteome</keyword>
<feature type="compositionally biased region" description="Acidic residues" evidence="1">
    <location>
        <begin position="553"/>
        <end position="577"/>
    </location>
</feature>
<feature type="region of interest" description="Disordered" evidence="1">
    <location>
        <begin position="1044"/>
        <end position="1064"/>
    </location>
</feature>
<organism evidence="4">
    <name type="scientific">Salpingoeca rosetta (strain ATCC 50818 / BSB-021)</name>
    <dbReference type="NCBI Taxonomy" id="946362"/>
    <lineage>
        <taxon>Eukaryota</taxon>
        <taxon>Choanoflagellata</taxon>
        <taxon>Craspedida</taxon>
        <taxon>Salpingoecidae</taxon>
        <taxon>Salpingoeca</taxon>
    </lineage>
</organism>
<dbReference type="InterPro" id="IPR050235">
    <property type="entry name" value="CK1_Ser-Thr_kinase"/>
</dbReference>
<dbReference type="Proteomes" id="UP000007799">
    <property type="component" value="Unassembled WGS sequence"/>
</dbReference>
<accession>F2UBJ4</accession>
<dbReference type="GO" id="GO:0004672">
    <property type="term" value="F:protein kinase activity"/>
    <property type="evidence" value="ECO:0007669"/>
    <property type="project" value="InterPro"/>
</dbReference>
<protein>
    <submittedName>
        <fullName evidence="3">CK1/TTBK protein kinase</fullName>
    </submittedName>
</protein>
<feature type="compositionally biased region" description="Acidic residues" evidence="1">
    <location>
        <begin position="669"/>
        <end position="682"/>
    </location>
</feature>
<dbReference type="Gene3D" id="1.10.510.10">
    <property type="entry name" value="Transferase(Phosphotransferase) domain 1"/>
    <property type="match status" value="1"/>
</dbReference>
<keyword evidence="3" id="KW-0418">Kinase</keyword>
<reference evidence="3" key="1">
    <citation type="submission" date="2009-08" db="EMBL/GenBank/DDBJ databases">
        <title>Annotation of Salpingoeca rosetta.</title>
        <authorList>
            <consortium name="The Broad Institute Genome Sequencing Platform"/>
            <person name="Russ C."/>
            <person name="Cuomo C."/>
            <person name="Burger G."/>
            <person name="Gray M.W."/>
            <person name="Holland P.W.H."/>
            <person name="King N."/>
            <person name="Lang F.B.F."/>
            <person name="Roger A.J."/>
            <person name="Ruiz-Trillo I."/>
            <person name="Young S.K."/>
            <person name="Zeng Q."/>
            <person name="Gargeya S."/>
            <person name="Alvarado L."/>
            <person name="Berlin A."/>
            <person name="Chapman S.B."/>
            <person name="Chen Z."/>
            <person name="Freedman E."/>
            <person name="Gellesch M."/>
            <person name="Goldberg J."/>
            <person name="Griggs A."/>
            <person name="Gujja S."/>
            <person name="Heilman E."/>
            <person name="Heiman D."/>
            <person name="Howarth C."/>
            <person name="Mehta T."/>
            <person name="Neiman D."/>
            <person name="Pearson M."/>
            <person name="Roberts A."/>
            <person name="Saif S."/>
            <person name="Shea T."/>
            <person name="Shenoy N."/>
            <person name="Sisk P."/>
            <person name="Stolte C."/>
            <person name="Sykes S."/>
            <person name="White J."/>
            <person name="Yandava C."/>
            <person name="Haas B."/>
            <person name="Nusbaum C."/>
            <person name="Birren B."/>
        </authorList>
    </citation>
    <scope>NUCLEOTIDE SEQUENCE [LARGE SCALE GENOMIC DNA]</scope>
    <source>
        <strain evidence="3">ATCC 50818</strain>
    </source>
</reference>
<feature type="compositionally biased region" description="Pro residues" evidence="1">
    <location>
        <begin position="1049"/>
        <end position="1058"/>
    </location>
</feature>
<feature type="compositionally biased region" description="Acidic residues" evidence="1">
    <location>
        <begin position="520"/>
        <end position="543"/>
    </location>
</feature>
<feature type="compositionally biased region" description="Polar residues" evidence="1">
    <location>
        <begin position="731"/>
        <end position="741"/>
    </location>
</feature>
<dbReference type="InterPro" id="IPR000719">
    <property type="entry name" value="Prot_kinase_dom"/>
</dbReference>
<feature type="region of interest" description="Disordered" evidence="1">
    <location>
        <begin position="1"/>
        <end position="59"/>
    </location>
</feature>
<dbReference type="eggNOG" id="KOG1164">
    <property type="taxonomic scope" value="Eukaryota"/>
</dbReference>
<gene>
    <name evidence="3" type="ORF">PTSG_05555</name>
</gene>
<feature type="compositionally biased region" description="Low complexity" evidence="1">
    <location>
        <begin position="625"/>
        <end position="640"/>
    </location>
</feature>
<dbReference type="STRING" id="946362.F2UBJ4"/>
<feature type="region of interest" description="Disordered" evidence="1">
    <location>
        <begin position="451"/>
        <end position="779"/>
    </location>
</feature>
<evidence type="ECO:0000313" key="3">
    <source>
        <dbReference type="EMBL" id="EGD73860.1"/>
    </source>
</evidence>
<feature type="region of interest" description="Disordered" evidence="1">
    <location>
        <begin position="988"/>
        <end position="1017"/>
    </location>
</feature>
<sequence>MNPAMAHQRRNRATNVRDSVSENEPARNRQPQPQQQQQPQPQQPQQQQTQQQKRQAKRSDVKFAIGHVLEVEGHGKWQVYQELGSGGYGRVYQCHRIGTAPTDENDDSGHATLSGSAAALNASLPSSATVSQAASTTASTTTTAVSLPAGASTGVRARQPQNIAIKMEANYKGRTCHLEHEYRVYKAANASAHVPRLYFRGTQRNAHYIGMQLLGRNVSTLRKKARGQAFDMPTTVHVARDMLRALEDLHRRGIVHRDVKAGNFAVGINSEWNRVFAIDFGLARFFRENDAATTPPKPESNTASFVGTTRYGSINSQSGFSQSPRDDLASWLYSLIEMHVGRLPWRELKGKQEVLECKKRYTWKELLRKFPTSFLAIANIVDGLAYAELPHYDTMHRLLDRAVHAHEPSCPTPQLQWDHVVVRRDGSSEVHPPGAPSHRCQGCADTTAWQQGKRDGQLLMNTRQYRDDNSATTTTTTRSKKKRHGRREHRALRLSELQTDDRGGHPARSRHRTNNNSNGYDDDDDDGDDDDDDDDDGDDDCDNDNTNHVVAEDVLDDDGEEEEEGYGGEESNADDEGNGGVRHVQHAHSHLGHSSARRTATAAGSHTCTHQKQAKRSPPSPSPPFTAAAALSASSSLSLPRRYVPACKRSGAPGKATHQITQPPRAAGDDADGGDDDDECDGNGEHGRWGRRGKHGHASGGVADRPRTPRPMRHRRAPLVERAIPQAQAHAPNNTSVSPNTGSGGSGVHDRGSAVGASHSSPLPTTAGGVGTGSGGSRGRILASHAQVVSSTPNAVSTSPVQAGVDGLGELGGDAGNINRAGGYDGDDVYGRGDADDHHDVFMEKKELRQRTSFSNGHNTLSRTHNKCNSSSSSIFNDDDRAARVLAIRGGRREARRGAYGSGSPTQPTSTHTRGSQSDDLRGGAPSETPIKGSGLLGSLLPTVTSGSICHLNNGRLLSFTASRVNRDRDGNQVDPCAPQHQHDADGGIAVHDGGGAGRQQSPHYHTPTAPTETPNSKTWKRWWDRFGVCARALGPMPLEDVFGSSNHVPPPRPPPTPGSRTQLDLHRRKYRDCEGLVEFSYRADAHANDGDLSGEHHDHTVGVDNVKSFWTHCYGGEESVRAQ</sequence>
<evidence type="ECO:0000256" key="1">
    <source>
        <dbReference type="SAM" id="MobiDB-lite"/>
    </source>
</evidence>
<feature type="region of interest" description="Disordered" evidence="1">
    <location>
        <begin position="890"/>
        <end position="935"/>
    </location>
</feature>
<feature type="compositionally biased region" description="Polar residues" evidence="1">
    <location>
        <begin position="851"/>
        <end position="869"/>
    </location>
</feature>
<evidence type="ECO:0000313" key="4">
    <source>
        <dbReference type="Proteomes" id="UP000007799"/>
    </source>
</evidence>
<dbReference type="PROSITE" id="PS50011">
    <property type="entry name" value="PROTEIN_KINASE_DOM"/>
    <property type="match status" value="1"/>
</dbReference>
<dbReference type="EMBL" id="GL832967">
    <property type="protein sequence ID" value="EGD73860.1"/>
    <property type="molecule type" value="Genomic_DNA"/>
</dbReference>
<name>F2UBJ4_SALR5</name>
<dbReference type="SUPFAM" id="SSF56112">
    <property type="entry name" value="Protein kinase-like (PK-like)"/>
    <property type="match status" value="1"/>
</dbReference>
<dbReference type="GeneID" id="16074000"/>